<dbReference type="AlphaFoldDB" id="A0A8J4EMB5"/>
<organism evidence="2 3">
    <name type="scientific">Actinocatenispora comari</name>
    <dbReference type="NCBI Taxonomy" id="2807577"/>
    <lineage>
        <taxon>Bacteria</taxon>
        <taxon>Bacillati</taxon>
        <taxon>Actinomycetota</taxon>
        <taxon>Actinomycetes</taxon>
        <taxon>Micromonosporales</taxon>
        <taxon>Micromonosporaceae</taxon>
        <taxon>Actinocatenispora</taxon>
    </lineage>
</organism>
<dbReference type="EMBL" id="BOPO01000084">
    <property type="protein sequence ID" value="GIL29035.1"/>
    <property type="molecule type" value="Genomic_DNA"/>
</dbReference>
<dbReference type="Proteomes" id="UP000614996">
    <property type="component" value="Unassembled WGS sequence"/>
</dbReference>
<dbReference type="SUPFAM" id="SSF48452">
    <property type="entry name" value="TPR-like"/>
    <property type="match status" value="1"/>
</dbReference>
<dbReference type="PANTHER" id="PTHR47691">
    <property type="entry name" value="REGULATOR-RELATED"/>
    <property type="match status" value="1"/>
</dbReference>
<evidence type="ECO:0000313" key="2">
    <source>
        <dbReference type="EMBL" id="GIL29035.1"/>
    </source>
</evidence>
<evidence type="ECO:0000313" key="3">
    <source>
        <dbReference type="Proteomes" id="UP000614996"/>
    </source>
</evidence>
<protein>
    <recommendedName>
        <fullName evidence="4">NB-ARC domain-containing protein</fullName>
    </recommendedName>
</protein>
<sequence>MVSGPGGVGKTALVLRFAHLVKDRFADGQLYCDLGGWGGEPVDPAEALGAFLRALGVASERIPVGLGELTALYRSVTATKSLLVVLDNALSTAQVRVLVPASVSGVVLVTSRKRLGGLVPDGARLLEVGPLSVTDGVRLLSRAVGAARVQAEADSAREMAALCGGLPVALCVAAARLVARPRLPVGAMAGELGDERRRLEVLSLGDGDVSVEASLDLSYRSLPAAGAALYRRLALHPGREFCAGVAESVSGTRAGRTLDLLVGASLLEEIDADRFRFHDLLRLHARRRAEADDPPQLRSSVLRALVEWYVAAAMRADRVVTPYRRRLPYRFVSAVSGLPELSDRAGALAWLETERLNLIESGRVAMREGWYELAWQLADVMWPLLLYRKHRRDRLEIDKRGMAAAQAWGNRLAEAHMCKRLARICVTTGDPVAAEHHLHQAIGLYEQVGDERDRVDARAALVSLYRATGRLGEATATARAVLEANRRLDDPRSTGLALLMLAELLTHGDQPDEALGLLTQAERLFTQLDEVDPYNGVRVQTALAATLLRQGDPGRAGRAATRAADGMAWLGSDFEQAQALNLLGQAAAAQDDARAAAAAWIEARRLFDAAGAPSRAAELSRRLAGLPHQPGTQVPPIDRDQAASPEQPGHGGRR</sequence>
<dbReference type="Gene3D" id="1.25.40.10">
    <property type="entry name" value="Tetratricopeptide repeat domain"/>
    <property type="match status" value="1"/>
</dbReference>
<accession>A0A8J4EMB5</accession>
<comment type="caution">
    <text evidence="2">The sequence shown here is derived from an EMBL/GenBank/DDBJ whole genome shotgun (WGS) entry which is preliminary data.</text>
</comment>
<evidence type="ECO:0008006" key="4">
    <source>
        <dbReference type="Google" id="ProtNLM"/>
    </source>
</evidence>
<feature type="region of interest" description="Disordered" evidence="1">
    <location>
        <begin position="617"/>
        <end position="654"/>
    </location>
</feature>
<reference evidence="3" key="1">
    <citation type="journal article" date="2021" name="Int. J. Syst. Evol. Microbiol.">
        <title>Actinocatenispora comari sp. nov., an endophytic actinomycete isolated from aerial parts of Comarum salesowianum.</title>
        <authorList>
            <person name="Oyunbileg N."/>
            <person name="Iizaka Y."/>
            <person name="Hamada M."/>
            <person name="Davaapurev B.O."/>
            <person name="Fukumoto A."/>
            <person name="Tsetseg B."/>
            <person name="Kato F."/>
            <person name="Tamura T."/>
            <person name="Batkhuu J."/>
            <person name="Anzai Y."/>
        </authorList>
    </citation>
    <scope>NUCLEOTIDE SEQUENCE [LARGE SCALE GENOMIC DNA]</scope>
    <source>
        <strain evidence="3">NUM-2625</strain>
    </source>
</reference>
<name>A0A8J4EMB5_9ACTN</name>
<dbReference type="InterPro" id="IPR027417">
    <property type="entry name" value="P-loop_NTPase"/>
</dbReference>
<keyword evidence="3" id="KW-1185">Reference proteome</keyword>
<dbReference type="SUPFAM" id="SSF52540">
    <property type="entry name" value="P-loop containing nucleoside triphosphate hydrolases"/>
    <property type="match status" value="1"/>
</dbReference>
<dbReference type="InterPro" id="IPR011990">
    <property type="entry name" value="TPR-like_helical_dom_sf"/>
</dbReference>
<gene>
    <name evidence="2" type="ORF">NUM_42890</name>
</gene>
<dbReference type="Gene3D" id="3.40.50.300">
    <property type="entry name" value="P-loop containing nucleotide triphosphate hydrolases"/>
    <property type="match status" value="1"/>
</dbReference>
<evidence type="ECO:0000256" key="1">
    <source>
        <dbReference type="SAM" id="MobiDB-lite"/>
    </source>
</evidence>
<dbReference type="PANTHER" id="PTHR47691:SF3">
    <property type="entry name" value="HTH-TYPE TRANSCRIPTIONAL REGULATOR RV0890C-RELATED"/>
    <property type="match status" value="1"/>
</dbReference>
<proteinExistence type="predicted"/>